<dbReference type="InterPro" id="IPR001870">
    <property type="entry name" value="B30.2/SPRY"/>
</dbReference>
<keyword evidence="3" id="KW-1185">Reference proteome</keyword>
<dbReference type="HOGENOM" id="CLU_053348_0_0_1"/>
<dbReference type="GeneTree" id="ENSGT00940000158675"/>
<sequence>MEKRSLEKFRSARIDVTNDVLSYDGGQSQKVGCFLMSLPLNEEMEYFELEILSTGVSGRITIGLAPYDYPLDCQPGWKYGSVAYHADDGRLFKCTGAGTPFGPRCKVGDRMGCGVRAVEQDDGFNHDLLMALPITSVEVYFTRNGEEVGTTTMLLSENGGGLHPAVGMHSGGESVKLCVLPEDLWKNPSVVDDFMLVDGTEEDWMKVHDVKINGQVIEYHGNGSNIHDVGLAQAKHPLTTTNHYFEIEILEPGQHCYIAIGLTHKNYPLHRHPGWNAGSVAYHADDGKIFLGKGQGTIFGPRSYRGDIIGCGIQFPLNYTTPSDGEEEVTCVFNRIMTSHTTIAEGLYEFIRKYNDDGDEFHDANQRWFDDGIPPRHLRRGAQVFFTRNGQHIGHKEVMTPKGGFYPSIGMLSCDEKVRVDLRPMTG</sequence>
<accession>F7BIJ9</accession>
<protein>
    <recommendedName>
        <fullName evidence="1">B30.2/SPRY domain-containing protein</fullName>
    </recommendedName>
</protein>
<dbReference type="CDD" id="cd12908">
    <property type="entry name" value="SPRYD3"/>
    <property type="match status" value="2"/>
</dbReference>
<dbReference type="SUPFAM" id="SSF49899">
    <property type="entry name" value="Concanavalin A-like lectins/glucanases"/>
    <property type="match status" value="2"/>
</dbReference>
<evidence type="ECO:0000259" key="1">
    <source>
        <dbReference type="PROSITE" id="PS50188"/>
    </source>
</evidence>
<evidence type="ECO:0000313" key="3">
    <source>
        <dbReference type="Proteomes" id="UP000008144"/>
    </source>
</evidence>
<dbReference type="STRING" id="7719.ENSCINP00000005998"/>
<dbReference type="AlphaFoldDB" id="F7BIJ9"/>
<dbReference type="OMA" id="EEDDTMM"/>
<dbReference type="PROSITE" id="PS50188">
    <property type="entry name" value="B302_SPRY"/>
    <property type="match status" value="2"/>
</dbReference>
<dbReference type="Ensembl" id="ENSCINT00000005998.3">
    <property type="protein sequence ID" value="ENSCINP00000005998.3"/>
    <property type="gene ID" value="ENSCING00000002937.3"/>
</dbReference>
<name>F7BIJ9_CIOIN</name>
<proteinExistence type="predicted"/>
<dbReference type="SMART" id="SM00449">
    <property type="entry name" value="SPRY"/>
    <property type="match status" value="2"/>
</dbReference>
<dbReference type="InterPro" id="IPR003877">
    <property type="entry name" value="SPRY_dom"/>
</dbReference>
<evidence type="ECO:0000313" key="2">
    <source>
        <dbReference type="Ensembl" id="ENSCINP00000005998.3"/>
    </source>
</evidence>
<dbReference type="PANTHER" id="PTHR12864">
    <property type="entry name" value="RAN BINDING PROTEIN 9-RELATED"/>
    <property type="match status" value="1"/>
</dbReference>
<dbReference type="InterPro" id="IPR050618">
    <property type="entry name" value="Ubq-SigPath_Reg"/>
</dbReference>
<dbReference type="InterPro" id="IPR043136">
    <property type="entry name" value="B30.2/SPRY_sf"/>
</dbReference>
<reference evidence="3" key="1">
    <citation type="journal article" date="2002" name="Science">
        <title>The draft genome of Ciona intestinalis: insights into chordate and vertebrate origins.</title>
        <authorList>
            <person name="Dehal P."/>
            <person name="Satou Y."/>
            <person name="Campbell R.K."/>
            <person name="Chapman J."/>
            <person name="Degnan B."/>
            <person name="De Tomaso A."/>
            <person name="Davidson B."/>
            <person name="Di Gregorio A."/>
            <person name="Gelpke M."/>
            <person name="Goodstein D.M."/>
            <person name="Harafuji N."/>
            <person name="Hastings K.E."/>
            <person name="Ho I."/>
            <person name="Hotta K."/>
            <person name="Huang W."/>
            <person name="Kawashima T."/>
            <person name="Lemaire P."/>
            <person name="Martinez D."/>
            <person name="Meinertzhagen I.A."/>
            <person name="Necula S."/>
            <person name="Nonaka M."/>
            <person name="Putnam N."/>
            <person name="Rash S."/>
            <person name="Saiga H."/>
            <person name="Satake M."/>
            <person name="Terry A."/>
            <person name="Yamada L."/>
            <person name="Wang H.G."/>
            <person name="Awazu S."/>
            <person name="Azumi K."/>
            <person name="Boore J."/>
            <person name="Branno M."/>
            <person name="Chin-Bow S."/>
            <person name="DeSantis R."/>
            <person name="Doyle S."/>
            <person name="Francino P."/>
            <person name="Keys D.N."/>
            <person name="Haga S."/>
            <person name="Hayashi H."/>
            <person name="Hino K."/>
            <person name="Imai K.S."/>
            <person name="Inaba K."/>
            <person name="Kano S."/>
            <person name="Kobayashi K."/>
            <person name="Kobayashi M."/>
            <person name="Lee B.I."/>
            <person name="Makabe K.W."/>
            <person name="Manohar C."/>
            <person name="Matassi G."/>
            <person name="Medina M."/>
            <person name="Mochizuki Y."/>
            <person name="Mount S."/>
            <person name="Morishita T."/>
            <person name="Miura S."/>
            <person name="Nakayama A."/>
            <person name="Nishizaka S."/>
            <person name="Nomoto H."/>
            <person name="Ohta F."/>
            <person name="Oishi K."/>
            <person name="Rigoutsos I."/>
            <person name="Sano M."/>
            <person name="Sasaki A."/>
            <person name="Sasakura Y."/>
            <person name="Shoguchi E."/>
            <person name="Shin-i T."/>
            <person name="Spagnuolo A."/>
            <person name="Stainier D."/>
            <person name="Suzuki M.M."/>
            <person name="Tassy O."/>
            <person name="Takatori N."/>
            <person name="Tokuoka M."/>
            <person name="Yagi K."/>
            <person name="Yoshizaki F."/>
            <person name="Wada S."/>
            <person name="Zhang C."/>
            <person name="Hyatt P.D."/>
            <person name="Larimer F."/>
            <person name="Detter C."/>
            <person name="Doggett N."/>
            <person name="Glavina T."/>
            <person name="Hawkins T."/>
            <person name="Richardson P."/>
            <person name="Lucas S."/>
            <person name="Kohara Y."/>
            <person name="Levine M."/>
            <person name="Satoh N."/>
            <person name="Rokhsar D.S."/>
        </authorList>
    </citation>
    <scope>NUCLEOTIDE SEQUENCE [LARGE SCALE GENOMIC DNA]</scope>
</reference>
<dbReference type="InterPro" id="IPR035783">
    <property type="entry name" value="SPRYD3_SPRY"/>
</dbReference>
<dbReference type="InterPro" id="IPR013320">
    <property type="entry name" value="ConA-like_dom_sf"/>
</dbReference>
<feature type="domain" description="B30.2/SPRY" evidence="1">
    <location>
        <begin position="1"/>
        <end position="184"/>
    </location>
</feature>
<organism evidence="2 3">
    <name type="scientific">Ciona intestinalis</name>
    <name type="common">Transparent sea squirt</name>
    <name type="synonym">Ascidia intestinalis</name>
    <dbReference type="NCBI Taxonomy" id="7719"/>
    <lineage>
        <taxon>Eukaryota</taxon>
        <taxon>Metazoa</taxon>
        <taxon>Chordata</taxon>
        <taxon>Tunicata</taxon>
        <taxon>Ascidiacea</taxon>
        <taxon>Phlebobranchia</taxon>
        <taxon>Cionidae</taxon>
        <taxon>Ciona</taxon>
    </lineage>
</organism>
<dbReference type="Proteomes" id="UP000008144">
    <property type="component" value="Unassembled WGS sequence"/>
</dbReference>
<dbReference type="InParanoid" id="F7BIJ9"/>
<dbReference type="Pfam" id="PF00622">
    <property type="entry name" value="SPRY"/>
    <property type="match status" value="2"/>
</dbReference>
<feature type="domain" description="B30.2/SPRY" evidence="1">
    <location>
        <begin position="179"/>
        <end position="369"/>
    </location>
</feature>
<reference evidence="2" key="2">
    <citation type="submission" date="2025-08" db="UniProtKB">
        <authorList>
            <consortium name="Ensembl"/>
        </authorList>
    </citation>
    <scope>IDENTIFICATION</scope>
</reference>
<dbReference type="Gene3D" id="2.60.120.920">
    <property type="match status" value="2"/>
</dbReference>
<reference evidence="2" key="3">
    <citation type="submission" date="2025-09" db="UniProtKB">
        <authorList>
            <consortium name="Ensembl"/>
        </authorList>
    </citation>
    <scope>IDENTIFICATION</scope>
</reference>